<evidence type="ECO:0000256" key="4">
    <source>
        <dbReference type="ARBA" id="ARBA00022989"/>
    </source>
</evidence>
<gene>
    <name evidence="7" type="ORF">CLV81_0934</name>
</gene>
<feature type="transmembrane region" description="Helical" evidence="6">
    <location>
        <begin position="156"/>
        <end position="173"/>
    </location>
</feature>
<keyword evidence="3 6" id="KW-0812">Transmembrane</keyword>
<comment type="caution">
    <text evidence="7">The sequence shown here is derived from an EMBL/GenBank/DDBJ whole genome shotgun (WGS) entry which is preliminary data.</text>
</comment>
<organism evidence="7 8">
    <name type="scientific">Flagellimonas meridianipacifica</name>
    <dbReference type="NCBI Taxonomy" id="1080225"/>
    <lineage>
        <taxon>Bacteria</taxon>
        <taxon>Pseudomonadati</taxon>
        <taxon>Bacteroidota</taxon>
        <taxon>Flavobacteriia</taxon>
        <taxon>Flavobacteriales</taxon>
        <taxon>Flavobacteriaceae</taxon>
        <taxon>Flagellimonas</taxon>
    </lineage>
</organism>
<feature type="transmembrane region" description="Helical" evidence="6">
    <location>
        <begin position="12"/>
        <end position="34"/>
    </location>
</feature>
<evidence type="ECO:0000313" key="7">
    <source>
        <dbReference type="EMBL" id="PRX56933.1"/>
    </source>
</evidence>
<sequence>MGKKSLLRNSAIYSTIMLLQKGINFFLIPILTIYLTPFDYGIVAVVMAINTFLNVFYLLALNGSLNRFYYEFKEDEGLVKRFFGTIVTFVLFNSFIVSAIIFLGRRWLLEPFLVDVEFFPYMFLGLISVIFNPCYLIYQNSLQARQEGVRYGKNNIAFFVFNMVLLLVGVIVFDLGAKGVLGALAITNIVFFVYTLFSFKKDLIFGIDKKILRKAIKYSFPVIPHTLAGVATSLIDRLLINKILSTSLAGIYSIGNNFGAVVFLLASGINQAFVPWFNQKIKENSTERIPEISRFLIVIYCLIALGLSFFGREIILLITPKAYHKSWIVIPFISFAYVYHGVYYFFASSLFYDIQGRGNRIIPVATILSALLNILLNLVFIPLYDILGAALATFLSKLFLTIFLSFVHNKYLNVGYPIRYMLLAPLGFFTISLLSYSWEFSLPFLLFKALIFILVLSVSYSVFKSDIRKYLTEIKLFN</sequence>
<dbReference type="PANTHER" id="PTHR30250">
    <property type="entry name" value="PST FAMILY PREDICTED COLANIC ACID TRANSPORTER"/>
    <property type="match status" value="1"/>
</dbReference>
<dbReference type="RefSeq" id="WP_106143865.1">
    <property type="nucleotide sequence ID" value="NZ_PVYX01000001.1"/>
</dbReference>
<keyword evidence="4 6" id="KW-1133">Transmembrane helix</keyword>
<evidence type="ECO:0000256" key="2">
    <source>
        <dbReference type="ARBA" id="ARBA00022475"/>
    </source>
</evidence>
<feature type="transmembrane region" description="Helical" evidence="6">
    <location>
        <begin position="40"/>
        <end position="61"/>
    </location>
</feature>
<feature type="transmembrane region" description="Helical" evidence="6">
    <location>
        <begin position="295"/>
        <end position="315"/>
    </location>
</feature>
<evidence type="ECO:0000256" key="1">
    <source>
        <dbReference type="ARBA" id="ARBA00004651"/>
    </source>
</evidence>
<dbReference type="EMBL" id="PVYX01000001">
    <property type="protein sequence ID" value="PRX56933.1"/>
    <property type="molecule type" value="Genomic_DNA"/>
</dbReference>
<feature type="transmembrane region" description="Helical" evidence="6">
    <location>
        <begin position="82"/>
        <end position="103"/>
    </location>
</feature>
<accession>A0A2T0MH83</accession>
<dbReference type="AlphaFoldDB" id="A0A2T0MH83"/>
<feature type="transmembrane region" description="Helical" evidence="6">
    <location>
        <begin position="218"/>
        <end position="239"/>
    </location>
</feature>
<dbReference type="Proteomes" id="UP000237640">
    <property type="component" value="Unassembled WGS sequence"/>
</dbReference>
<feature type="transmembrane region" description="Helical" evidence="6">
    <location>
        <begin position="251"/>
        <end position="274"/>
    </location>
</feature>
<feature type="transmembrane region" description="Helical" evidence="6">
    <location>
        <begin position="327"/>
        <end position="346"/>
    </location>
</feature>
<feature type="transmembrane region" description="Helical" evidence="6">
    <location>
        <begin position="118"/>
        <end position="136"/>
    </location>
</feature>
<feature type="transmembrane region" description="Helical" evidence="6">
    <location>
        <begin position="444"/>
        <end position="463"/>
    </location>
</feature>
<name>A0A2T0MH83_9FLAO</name>
<dbReference type="GO" id="GO:0005886">
    <property type="term" value="C:plasma membrane"/>
    <property type="evidence" value="ECO:0007669"/>
    <property type="project" value="UniProtKB-SubCell"/>
</dbReference>
<reference evidence="7 8" key="1">
    <citation type="submission" date="2018-03" db="EMBL/GenBank/DDBJ databases">
        <title>Genomic Encyclopedia of Archaeal and Bacterial Type Strains, Phase II (KMG-II): from individual species to whole genera.</title>
        <authorList>
            <person name="Goeker M."/>
        </authorList>
    </citation>
    <scope>NUCLEOTIDE SEQUENCE [LARGE SCALE GENOMIC DNA]</scope>
    <source>
        <strain evidence="7 8">DSM 25027</strain>
    </source>
</reference>
<evidence type="ECO:0000256" key="6">
    <source>
        <dbReference type="SAM" id="Phobius"/>
    </source>
</evidence>
<feature type="transmembrane region" description="Helical" evidence="6">
    <location>
        <begin position="358"/>
        <end position="380"/>
    </location>
</feature>
<evidence type="ECO:0000313" key="8">
    <source>
        <dbReference type="Proteomes" id="UP000237640"/>
    </source>
</evidence>
<dbReference type="PANTHER" id="PTHR30250:SF11">
    <property type="entry name" value="O-ANTIGEN TRANSPORTER-RELATED"/>
    <property type="match status" value="1"/>
</dbReference>
<dbReference type="InterPro" id="IPR002797">
    <property type="entry name" value="Polysacc_synth"/>
</dbReference>
<comment type="subcellular location">
    <subcellularLocation>
        <location evidence="1">Cell membrane</location>
        <topology evidence="1">Multi-pass membrane protein</topology>
    </subcellularLocation>
</comment>
<keyword evidence="8" id="KW-1185">Reference proteome</keyword>
<feature type="transmembrane region" description="Helical" evidence="6">
    <location>
        <begin position="179"/>
        <end position="197"/>
    </location>
</feature>
<dbReference type="Pfam" id="PF01943">
    <property type="entry name" value="Polysacc_synt"/>
    <property type="match status" value="1"/>
</dbReference>
<feature type="transmembrane region" description="Helical" evidence="6">
    <location>
        <begin position="386"/>
        <end position="408"/>
    </location>
</feature>
<keyword evidence="5 6" id="KW-0472">Membrane</keyword>
<dbReference type="InterPro" id="IPR050833">
    <property type="entry name" value="Poly_Biosynth_Transport"/>
</dbReference>
<evidence type="ECO:0000256" key="3">
    <source>
        <dbReference type="ARBA" id="ARBA00022692"/>
    </source>
</evidence>
<keyword evidence="2" id="KW-1003">Cell membrane</keyword>
<proteinExistence type="predicted"/>
<evidence type="ECO:0000256" key="5">
    <source>
        <dbReference type="ARBA" id="ARBA00023136"/>
    </source>
</evidence>
<feature type="transmembrane region" description="Helical" evidence="6">
    <location>
        <begin position="420"/>
        <end position="438"/>
    </location>
</feature>
<protein>
    <submittedName>
        <fullName evidence="7">O-antigen/teichoic acid export membrane protein</fullName>
    </submittedName>
</protein>